<proteinExistence type="predicted"/>
<comment type="cofactor">
    <cofactor evidence="2">
        <name>heme</name>
        <dbReference type="ChEBI" id="CHEBI:30413"/>
    </cofactor>
</comment>
<dbReference type="InterPro" id="IPR042463">
    <property type="entry name" value="HNOB_dom_associated_sf"/>
</dbReference>
<dbReference type="WBParaSite" id="SSTP_0000255800.1">
    <property type="protein sequence ID" value="SSTP_0000255800.1"/>
    <property type="gene ID" value="SSTP_0000255800"/>
</dbReference>
<dbReference type="Pfam" id="PF07700">
    <property type="entry name" value="HNOB"/>
    <property type="match status" value="1"/>
</dbReference>
<keyword evidence="5" id="KW-0963">Cytoplasm</keyword>
<comment type="subcellular location">
    <subcellularLocation>
        <location evidence="3">Cytoplasm</location>
    </subcellularLocation>
</comment>
<keyword evidence="6" id="KW-0479">Metal-binding</keyword>
<evidence type="ECO:0000256" key="12">
    <source>
        <dbReference type="ARBA" id="ARBA00023293"/>
    </source>
</evidence>
<reference evidence="15" key="1">
    <citation type="submission" date="2015-08" db="UniProtKB">
        <authorList>
            <consortium name="WormBaseParasite"/>
        </authorList>
    </citation>
    <scope>IDENTIFICATION</scope>
</reference>
<dbReference type="SUPFAM" id="SSF55073">
    <property type="entry name" value="Nucleotide cyclase"/>
    <property type="match status" value="1"/>
</dbReference>
<evidence type="ECO:0000259" key="13">
    <source>
        <dbReference type="PROSITE" id="PS50125"/>
    </source>
</evidence>
<dbReference type="SUPFAM" id="SSF111126">
    <property type="entry name" value="Ligand-binding domain in the NO signalling and Golgi transport"/>
    <property type="match status" value="1"/>
</dbReference>
<protein>
    <recommendedName>
        <fullName evidence="4">guanylate cyclase</fullName>
        <ecNumber evidence="4">4.6.1.2</ecNumber>
    </recommendedName>
</protein>
<keyword evidence="14" id="KW-1185">Reference proteome</keyword>
<dbReference type="Gene3D" id="6.10.250.780">
    <property type="match status" value="1"/>
</dbReference>
<dbReference type="Gene3D" id="3.30.450.260">
    <property type="entry name" value="Haem NO binding associated domain"/>
    <property type="match status" value="1"/>
</dbReference>
<evidence type="ECO:0000313" key="15">
    <source>
        <dbReference type="WBParaSite" id="SSTP_0000255800.1"/>
    </source>
</evidence>
<dbReference type="GO" id="GO:0008074">
    <property type="term" value="C:guanylate cyclase complex, soluble"/>
    <property type="evidence" value="ECO:0007669"/>
    <property type="project" value="TreeGrafter"/>
</dbReference>
<dbReference type="GO" id="GO:0070482">
    <property type="term" value="P:response to oxygen levels"/>
    <property type="evidence" value="ECO:0007669"/>
    <property type="project" value="TreeGrafter"/>
</dbReference>
<dbReference type="InterPro" id="IPR038158">
    <property type="entry name" value="H-NOX_domain_sf"/>
</dbReference>
<dbReference type="SMART" id="SM00044">
    <property type="entry name" value="CYCc"/>
    <property type="match status" value="1"/>
</dbReference>
<dbReference type="STRING" id="6248.A0A0K0DZ92"/>
<evidence type="ECO:0000256" key="11">
    <source>
        <dbReference type="ARBA" id="ARBA00023239"/>
    </source>
</evidence>
<keyword evidence="12" id="KW-0141">cGMP biosynthesis</keyword>
<dbReference type="Pfam" id="PF00211">
    <property type="entry name" value="Guanylate_cyc"/>
    <property type="match status" value="1"/>
</dbReference>
<dbReference type="PANTHER" id="PTHR45655:SF1">
    <property type="entry name" value="SOLUBLE GUANYLATE CYCLASE GCY-37"/>
    <property type="match status" value="1"/>
</dbReference>
<evidence type="ECO:0000256" key="2">
    <source>
        <dbReference type="ARBA" id="ARBA00001971"/>
    </source>
</evidence>
<evidence type="ECO:0000256" key="7">
    <source>
        <dbReference type="ARBA" id="ARBA00022741"/>
    </source>
</evidence>
<dbReference type="InterPro" id="IPR011644">
    <property type="entry name" value="Heme_NO-bd"/>
</dbReference>
<feature type="domain" description="Guanylate cyclase" evidence="13">
    <location>
        <begin position="420"/>
        <end position="548"/>
    </location>
</feature>
<dbReference type="InterPro" id="IPR001054">
    <property type="entry name" value="A/G_cyclase"/>
</dbReference>
<dbReference type="Pfam" id="PF07701">
    <property type="entry name" value="HNOBA"/>
    <property type="match status" value="1"/>
</dbReference>
<dbReference type="AlphaFoldDB" id="A0A0K0DZ92"/>
<organism evidence="15">
    <name type="scientific">Strongyloides stercoralis</name>
    <name type="common">Threadworm</name>
    <dbReference type="NCBI Taxonomy" id="6248"/>
    <lineage>
        <taxon>Eukaryota</taxon>
        <taxon>Metazoa</taxon>
        <taxon>Ecdysozoa</taxon>
        <taxon>Nematoda</taxon>
        <taxon>Chromadorea</taxon>
        <taxon>Rhabditida</taxon>
        <taxon>Tylenchina</taxon>
        <taxon>Panagrolaimomorpha</taxon>
        <taxon>Strongyloidoidea</taxon>
        <taxon>Strongyloididae</taxon>
        <taxon>Strongyloides</taxon>
    </lineage>
</organism>
<accession>A0A0K0DZ92</accession>
<keyword evidence="9" id="KW-0175">Coiled coil</keyword>
<dbReference type="Proteomes" id="UP000035681">
    <property type="component" value="Unplaced"/>
</dbReference>
<dbReference type="InterPro" id="IPR024096">
    <property type="entry name" value="NO_sig/Golgi_transp_ligand-bd"/>
</dbReference>
<dbReference type="PROSITE" id="PS50125">
    <property type="entry name" value="GUANYLATE_CYCLASE_2"/>
    <property type="match status" value="1"/>
</dbReference>
<dbReference type="GO" id="GO:0020037">
    <property type="term" value="F:heme binding"/>
    <property type="evidence" value="ECO:0007669"/>
    <property type="project" value="InterPro"/>
</dbReference>
<comment type="catalytic activity">
    <reaction evidence="1">
        <text>GTP = 3',5'-cyclic GMP + diphosphate</text>
        <dbReference type="Rhea" id="RHEA:13665"/>
        <dbReference type="ChEBI" id="CHEBI:33019"/>
        <dbReference type="ChEBI" id="CHEBI:37565"/>
        <dbReference type="ChEBI" id="CHEBI:57746"/>
        <dbReference type="EC" id="4.6.1.2"/>
    </reaction>
</comment>
<dbReference type="Gene3D" id="3.30.70.1230">
    <property type="entry name" value="Nucleotide cyclase"/>
    <property type="match status" value="1"/>
</dbReference>
<evidence type="ECO:0000256" key="1">
    <source>
        <dbReference type="ARBA" id="ARBA00001436"/>
    </source>
</evidence>
<keyword evidence="10" id="KW-0342">GTP-binding</keyword>
<dbReference type="InterPro" id="IPR029787">
    <property type="entry name" value="Nucleotide_cyclase"/>
</dbReference>
<evidence type="ECO:0000256" key="5">
    <source>
        <dbReference type="ARBA" id="ARBA00022490"/>
    </source>
</evidence>
<evidence type="ECO:0000256" key="4">
    <source>
        <dbReference type="ARBA" id="ARBA00012202"/>
    </source>
</evidence>
<evidence type="ECO:0000256" key="8">
    <source>
        <dbReference type="ARBA" id="ARBA00023004"/>
    </source>
</evidence>
<evidence type="ECO:0000256" key="10">
    <source>
        <dbReference type="ARBA" id="ARBA00023134"/>
    </source>
</evidence>
<dbReference type="GO" id="GO:0019934">
    <property type="term" value="P:cGMP-mediated signaling"/>
    <property type="evidence" value="ECO:0007669"/>
    <property type="project" value="TreeGrafter"/>
</dbReference>
<evidence type="ECO:0000313" key="14">
    <source>
        <dbReference type="Proteomes" id="UP000035681"/>
    </source>
</evidence>
<dbReference type="EC" id="4.6.1.2" evidence="4"/>
<dbReference type="CDD" id="cd07302">
    <property type="entry name" value="CHD"/>
    <property type="match status" value="1"/>
</dbReference>
<evidence type="ECO:0000256" key="9">
    <source>
        <dbReference type="ARBA" id="ARBA00023054"/>
    </source>
</evidence>
<evidence type="ECO:0000256" key="6">
    <source>
        <dbReference type="ARBA" id="ARBA00022617"/>
    </source>
</evidence>
<dbReference type="GO" id="GO:0005525">
    <property type="term" value="F:GTP binding"/>
    <property type="evidence" value="ECO:0007669"/>
    <property type="project" value="UniProtKB-KW"/>
</dbReference>
<dbReference type="PANTHER" id="PTHR45655">
    <property type="entry name" value="GUANYLATE CYCLASE SOLUBLE SUBUNIT BETA-2"/>
    <property type="match status" value="1"/>
</dbReference>
<dbReference type="GO" id="GO:0004383">
    <property type="term" value="F:guanylate cyclase activity"/>
    <property type="evidence" value="ECO:0007669"/>
    <property type="project" value="UniProtKB-EC"/>
</dbReference>
<name>A0A0K0DZ92_STRER</name>
<keyword evidence="11" id="KW-0456">Lyase</keyword>
<sequence length="712" mass="81365">MLGHVHIVLRDLLIIRATKKTWKNIEEKLKLNEEFFIFNKVYPDEETFKFIATAGAELGLSHNEILETLGEHFMEYVWKNGWKELLNSIAYDVFGFLNAVTSLHMFIDSLSFQNKIKGPSFYCESNKDGTIKMHYYSVRPNLEYLVKGIVCKASSLLYDVKLHVQLIDKSSDRNLNHCIFIIQPLERNKKLQITYNIPIKNITNEILITLKDFVKIFPTHVCFNKNMYIEHCGKFLSQQLNLSSISPTKINDIFQIVTPLNTGLTFKSIILHMNTTFILQIKKPFHRHTIVSSNNSSKTQQHIYLKGQMILVGGGEYILFLNTIHLNTVKSLLTSQIYLNDYPLYDTQRNVILLNQSRACQQILNTKLEQTVNNLKKIANELESLKVKTDNILYDTIPTQIVTAIREKKSIEAKEFSEASCLICDIPYFNIINNTCSPKEVMNLMTDIFNTYESLILFYNSHKVVSFMDTYFIVCGVPDEQTNHAGNIMNLALGLLWQVKQFCVPIINLPLLLRISIHSGPVVAGIVGSKKIRYCILGNTVNTTKTLLNHCEPGKIIVSNATKLSAMKYSDDEFEFQVKGFVQICSKNATCTFYLEKNLTKSINEITNISNDDQDNDSQIHDGYSRLNSLADIRAWQLADVNVKRQESVIDALKQYHTSDTFASSTIQKVREFKKAWKDRLINSCSRDSGIFTSSTNNGNTSIKESKACNIM</sequence>
<keyword evidence="6" id="KW-0349">Heme</keyword>
<dbReference type="WBParaSite" id="TCONS_00005432.p1">
    <property type="protein sequence ID" value="TCONS_00005432.p1"/>
    <property type="gene ID" value="XLOC_003720"/>
</dbReference>
<dbReference type="InterPro" id="IPR011645">
    <property type="entry name" value="HNOB_dom_associated"/>
</dbReference>
<dbReference type="Gene3D" id="3.90.1520.10">
    <property type="entry name" value="H-NOX domain"/>
    <property type="match status" value="1"/>
</dbReference>
<evidence type="ECO:0000256" key="3">
    <source>
        <dbReference type="ARBA" id="ARBA00004496"/>
    </source>
</evidence>
<keyword evidence="8" id="KW-0408">Iron</keyword>
<keyword evidence="7" id="KW-0547">Nucleotide-binding</keyword>